<protein>
    <submittedName>
        <fullName evidence="6">Xaa-Pro dipeptidase</fullName>
        <ecNumber evidence="6">3.4.13.9</ecNumber>
    </submittedName>
</protein>
<dbReference type="InterPro" id="IPR036005">
    <property type="entry name" value="Creatinase/aminopeptidase-like"/>
</dbReference>
<dbReference type="SUPFAM" id="SSF55920">
    <property type="entry name" value="Creatinase/aminopeptidase"/>
    <property type="match status" value="1"/>
</dbReference>
<keyword evidence="2 6" id="KW-0378">Hydrolase</keyword>
<reference evidence="6 7" key="1">
    <citation type="submission" date="2021-03" db="EMBL/GenBank/DDBJ databases">
        <title>Genomic Encyclopedia of Type Strains, Phase IV (KMG-IV): sequencing the most valuable type-strain genomes for metagenomic binning, comparative biology and taxonomic classification.</title>
        <authorList>
            <person name="Goeker M."/>
        </authorList>
    </citation>
    <scope>NUCLEOTIDE SEQUENCE [LARGE SCALE GENOMIC DNA]</scope>
    <source>
        <strain evidence="6 7">DSM 27138</strain>
    </source>
</reference>
<evidence type="ECO:0000313" key="7">
    <source>
        <dbReference type="Proteomes" id="UP001519289"/>
    </source>
</evidence>
<keyword evidence="7" id="KW-1185">Reference proteome</keyword>
<dbReference type="InterPro" id="IPR000587">
    <property type="entry name" value="Creatinase_N"/>
</dbReference>
<dbReference type="SUPFAM" id="SSF53092">
    <property type="entry name" value="Creatinase/prolidase N-terminal domain"/>
    <property type="match status" value="1"/>
</dbReference>
<dbReference type="InterPro" id="IPR029149">
    <property type="entry name" value="Creatin/AminoP/Spt16_N"/>
</dbReference>
<dbReference type="PROSITE" id="PS00491">
    <property type="entry name" value="PROLINE_PEPTIDASE"/>
    <property type="match status" value="1"/>
</dbReference>
<gene>
    <name evidence="6" type="ORF">J2Z79_001163</name>
</gene>
<dbReference type="Pfam" id="PF00557">
    <property type="entry name" value="Peptidase_M24"/>
    <property type="match status" value="1"/>
</dbReference>
<sequence length="372" mass="39282">MNESNARFGAIRAALRRLGMAAGLVTHPTSMRYLTGWSNPSKRFSGLLVPADGDPVLLLPALEEESARAATALRLVTWSDGEDPFARLAGLLREAGAGGGALALEQEAFPVGQLVRVAGALGLAPGALLGSVADLSPVLSDLRECKGDDEVARIQRAADLLGPALDVAMKAIRPGITERELARTLEDAMAAAGAEGVAFPTHVLFGPASALPHGETGDRVLERGQVVLMDFGALYRGYRSDITRTVCCGEWPEELARVYDVVLAANRAAIAAVKPGVALGDVDRAARRVIEEAGYGEYFIHRTGHGLGLEIHEEPYVVAGNPKRLRPGNVVTIEPGVYLPGVGGVRIEDDVVVTETGCRVLTSWTKERLTAG</sequence>
<name>A0ABS4JQH0_9FIRM</name>
<dbReference type="InterPro" id="IPR000994">
    <property type="entry name" value="Pept_M24"/>
</dbReference>
<evidence type="ECO:0000259" key="5">
    <source>
        <dbReference type="Pfam" id="PF01321"/>
    </source>
</evidence>
<evidence type="ECO:0000256" key="3">
    <source>
        <dbReference type="RuleBase" id="RU000590"/>
    </source>
</evidence>
<dbReference type="PANTHER" id="PTHR46112:SF3">
    <property type="entry name" value="AMINOPEPTIDASE YPDF"/>
    <property type="match status" value="1"/>
</dbReference>
<proteinExistence type="inferred from homology"/>
<dbReference type="EMBL" id="JAGGLG010000007">
    <property type="protein sequence ID" value="MBP2017778.1"/>
    <property type="molecule type" value="Genomic_DNA"/>
</dbReference>
<organism evidence="6 7">
    <name type="scientific">Symbiobacterium terraclitae</name>
    <dbReference type="NCBI Taxonomy" id="557451"/>
    <lineage>
        <taxon>Bacteria</taxon>
        <taxon>Bacillati</taxon>
        <taxon>Bacillota</taxon>
        <taxon>Clostridia</taxon>
        <taxon>Eubacteriales</taxon>
        <taxon>Symbiobacteriaceae</taxon>
        <taxon>Symbiobacterium</taxon>
    </lineage>
</organism>
<dbReference type="PANTHER" id="PTHR46112">
    <property type="entry name" value="AMINOPEPTIDASE"/>
    <property type="match status" value="1"/>
</dbReference>
<dbReference type="GO" id="GO:0102009">
    <property type="term" value="F:proline dipeptidase activity"/>
    <property type="evidence" value="ECO:0007669"/>
    <property type="project" value="UniProtKB-EC"/>
</dbReference>
<evidence type="ECO:0000256" key="2">
    <source>
        <dbReference type="ARBA" id="ARBA00022801"/>
    </source>
</evidence>
<comment type="caution">
    <text evidence="6">The sequence shown here is derived from an EMBL/GenBank/DDBJ whole genome shotgun (WGS) entry which is preliminary data.</text>
</comment>
<dbReference type="InterPro" id="IPR050659">
    <property type="entry name" value="Peptidase_M24B"/>
</dbReference>
<dbReference type="Pfam" id="PF01321">
    <property type="entry name" value="Creatinase_N"/>
    <property type="match status" value="1"/>
</dbReference>
<accession>A0ABS4JQH0</accession>
<evidence type="ECO:0000313" key="6">
    <source>
        <dbReference type="EMBL" id="MBP2017778.1"/>
    </source>
</evidence>
<dbReference type="InterPro" id="IPR001131">
    <property type="entry name" value="Peptidase_M24B_aminopep-P_CS"/>
</dbReference>
<keyword evidence="6" id="KW-0224">Dipeptidase</keyword>
<dbReference type="RefSeq" id="WP_209465918.1">
    <property type="nucleotide sequence ID" value="NZ_JAGGLG010000007.1"/>
</dbReference>
<dbReference type="Gene3D" id="3.90.230.10">
    <property type="entry name" value="Creatinase/methionine aminopeptidase superfamily"/>
    <property type="match status" value="1"/>
</dbReference>
<keyword evidence="1 3" id="KW-0479">Metal-binding</keyword>
<dbReference type="CDD" id="cd01092">
    <property type="entry name" value="APP-like"/>
    <property type="match status" value="1"/>
</dbReference>
<dbReference type="Proteomes" id="UP001519289">
    <property type="component" value="Unassembled WGS sequence"/>
</dbReference>
<evidence type="ECO:0000256" key="1">
    <source>
        <dbReference type="ARBA" id="ARBA00022723"/>
    </source>
</evidence>
<feature type="domain" description="Creatinase N-terminal" evidence="5">
    <location>
        <begin position="8"/>
        <end position="145"/>
    </location>
</feature>
<dbReference type="Gene3D" id="3.40.350.10">
    <property type="entry name" value="Creatinase/prolidase N-terminal domain"/>
    <property type="match status" value="1"/>
</dbReference>
<evidence type="ECO:0000259" key="4">
    <source>
        <dbReference type="Pfam" id="PF00557"/>
    </source>
</evidence>
<feature type="domain" description="Peptidase M24" evidence="4">
    <location>
        <begin position="153"/>
        <end position="355"/>
    </location>
</feature>
<dbReference type="EC" id="3.4.13.9" evidence="6"/>
<keyword evidence="6" id="KW-0645">Protease</keyword>
<comment type="similarity">
    <text evidence="3">Belongs to the peptidase M24B family.</text>
</comment>